<keyword evidence="2" id="KW-1185">Reference proteome</keyword>
<reference evidence="2" key="1">
    <citation type="submission" date="2018-01" db="EMBL/GenBank/DDBJ databases">
        <title>Direct submission.</title>
        <authorList>
            <person name="Ciacci N."/>
        </authorList>
    </citation>
    <scope>NUCLEOTIDE SEQUENCE [LARGE SCALE GENOMIC DNA]</scope>
</reference>
<sequence length="164" mass="18235">MAQIIPINTTLEELIEGDFVDQYFTASLEADETLKSITITNYQPVTGITVAQNHYTGNYNSIFTFGANALLYREGDDLKSASAWEELPPPKEADLYLFRAPTALSKTFTYTVELIYTVTTPAVPGEPGSGSVEEKKLTKVYSQTVKGNWSIWANKLRDYVYAGN</sequence>
<evidence type="ECO:0000313" key="1">
    <source>
        <dbReference type="EMBL" id="AUO78884.1"/>
    </source>
</evidence>
<protein>
    <submittedName>
        <fullName evidence="1">Uncharacterized protein</fullName>
    </submittedName>
</protein>
<proteinExistence type="predicted"/>
<name>A0A2I6UFX3_9CAUD</name>
<dbReference type="EMBL" id="MG746602">
    <property type="protein sequence ID" value="AUO78884.1"/>
    <property type="molecule type" value="Genomic_DNA"/>
</dbReference>
<gene>
    <name evidence="1" type="ORF">vBKpnF48_259</name>
</gene>
<evidence type="ECO:0000313" key="2">
    <source>
        <dbReference type="Proteomes" id="UP000240294"/>
    </source>
</evidence>
<organism evidence="1 2">
    <name type="scientific">Klebsiella phage vB_Kpn_F48</name>
    <dbReference type="NCBI Taxonomy" id="2070028"/>
    <lineage>
        <taxon>Viruses</taxon>
        <taxon>Duplodnaviria</taxon>
        <taxon>Heunggongvirae</taxon>
        <taxon>Uroviricota</taxon>
        <taxon>Caudoviricetes</taxon>
        <taxon>Marfavirus</taxon>
        <taxon>Marfavirus F48</taxon>
    </lineage>
</organism>
<accession>A0A2I6UFX3</accession>
<dbReference type="Proteomes" id="UP000240294">
    <property type="component" value="Genome"/>
</dbReference>